<dbReference type="SMART" id="SM00456">
    <property type="entry name" value="WW"/>
    <property type="match status" value="2"/>
</dbReference>
<feature type="domain" description="WW" evidence="3">
    <location>
        <begin position="2739"/>
        <end position="2772"/>
    </location>
</feature>
<dbReference type="SMART" id="SM00312">
    <property type="entry name" value="PX"/>
    <property type="match status" value="1"/>
</dbReference>
<dbReference type="InterPro" id="IPR036871">
    <property type="entry name" value="PX_dom_sf"/>
</dbReference>
<dbReference type="Proteomes" id="UP001162640">
    <property type="component" value="Unassembled WGS sequence"/>
</dbReference>
<dbReference type="PROSITE" id="PS50195">
    <property type="entry name" value="PX"/>
    <property type="match status" value="1"/>
</dbReference>
<feature type="compositionally biased region" description="Basic and acidic residues" evidence="2">
    <location>
        <begin position="2663"/>
        <end position="2691"/>
    </location>
</feature>
<feature type="region of interest" description="Disordered" evidence="2">
    <location>
        <begin position="2653"/>
        <end position="2735"/>
    </location>
</feature>
<proteinExistence type="predicted"/>
<accession>A0A9W7EQR5</accession>
<feature type="coiled-coil region" evidence="1">
    <location>
        <begin position="2116"/>
        <end position="2143"/>
    </location>
</feature>
<feature type="compositionally biased region" description="Acidic residues" evidence="2">
    <location>
        <begin position="2692"/>
        <end position="2701"/>
    </location>
</feature>
<dbReference type="PROSITE" id="PS50096">
    <property type="entry name" value="IQ"/>
    <property type="match status" value="5"/>
</dbReference>
<dbReference type="SUPFAM" id="SSF54001">
    <property type="entry name" value="Cysteine proteinases"/>
    <property type="match status" value="1"/>
</dbReference>
<dbReference type="InterPro" id="IPR011992">
    <property type="entry name" value="EF-hand-dom_pair"/>
</dbReference>
<dbReference type="Gene3D" id="3.30.1520.10">
    <property type="entry name" value="Phox-like domain"/>
    <property type="match status" value="1"/>
</dbReference>
<dbReference type="CDD" id="cd19757">
    <property type="entry name" value="Bbox1"/>
    <property type="match status" value="1"/>
</dbReference>
<dbReference type="PANTHER" id="PTHR47112">
    <property type="entry name" value="PX DOMAIN-CONTAINING PROTEIN"/>
    <property type="match status" value="1"/>
</dbReference>
<dbReference type="PROSITE" id="PS50020">
    <property type="entry name" value="WW_DOMAIN_2"/>
    <property type="match status" value="1"/>
</dbReference>
<feature type="compositionally biased region" description="Gly residues" evidence="2">
    <location>
        <begin position="2724"/>
        <end position="2735"/>
    </location>
</feature>
<feature type="compositionally biased region" description="Low complexity" evidence="2">
    <location>
        <begin position="613"/>
        <end position="622"/>
    </location>
</feature>
<feature type="region of interest" description="Disordered" evidence="2">
    <location>
        <begin position="538"/>
        <end position="568"/>
    </location>
</feature>
<dbReference type="CDD" id="cd06093">
    <property type="entry name" value="PX_domain"/>
    <property type="match status" value="1"/>
</dbReference>
<dbReference type="InterPro" id="IPR036020">
    <property type="entry name" value="WW_dom_sf"/>
</dbReference>
<evidence type="ECO:0000259" key="4">
    <source>
        <dbReference type="PROSITE" id="PS50195"/>
    </source>
</evidence>
<feature type="region of interest" description="Disordered" evidence="2">
    <location>
        <begin position="103"/>
        <end position="133"/>
    </location>
</feature>
<evidence type="ECO:0000313" key="6">
    <source>
        <dbReference type="Proteomes" id="UP001162640"/>
    </source>
</evidence>
<dbReference type="SMART" id="SM00015">
    <property type="entry name" value="IQ"/>
    <property type="match status" value="8"/>
</dbReference>
<dbReference type="InterPro" id="IPR001683">
    <property type="entry name" value="PX_dom"/>
</dbReference>
<dbReference type="SUPFAM" id="SSF64268">
    <property type="entry name" value="PX domain"/>
    <property type="match status" value="1"/>
</dbReference>
<dbReference type="Gene3D" id="1.10.238.10">
    <property type="entry name" value="EF-hand"/>
    <property type="match status" value="1"/>
</dbReference>
<dbReference type="SUPFAM" id="SSF47473">
    <property type="entry name" value="EF-hand"/>
    <property type="match status" value="1"/>
</dbReference>
<dbReference type="EMBL" id="BLQM01000393">
    <property type="protein sequence ID" value="GMH87332.1"/>
    <property type="molecule type" value="Genomic_DNA"/>
</dbReference>
<dbReference type="Gene3D" id="2.20.70.10">
    <property type="match status" value="1"/>
</dbReference>
<dbReference type="GO" id="GO:0035091">
    <property type="term" value="F:phosphatidylinositol binding"/>
    <property type="evidence" value="ECO:0007669"/>
    <property type="project" value="InterPro"/>
</dbReference>
<dbReference type="CDD" id="cd00201">
    <property type="entry name" value="WW"/>
    <property type="match status" value="1"/>
</dbReference>
<dbReference type="SUPFAM" id="SSF51045">
    <property type="entry name" value="WW domain"/>
    <property type="match status" value="1"/>
</dbReference>
<dbReference type="PROSITE" id="PS01159">
    <property type="entry name" value="WW_DOMAIN_1"/>
    <property type="match status" value="1"/>
</dbReference>
<organism evidence="5 6">
    <name type="scientific">Triparma laevis f. inornata</name>
    <dbReference type="NCBI Taxonomy" id="1714386"/>
    <lineage>
        <taxon>Eukaryota</taxon>
        <taxon>Sar</taxon>
        <taxon>Stramenopiles</taxon>
        <taxon>Ochrophyta</taxon>
        <taxon>Bolidophyceae</taxon>
        <taxon>Parmales</taxon>
        <taxon>Triparmaceae</taxon>
        <taxon>Triparma</taxon>
    </lineage>
</organism>
<dbReference type="Pfam" id="PF00612">
    <property type="entry name" value="IQ"/>
    <property type="match status" value="1"/>
</dbReference>
<sequence>MIMRLGVSNSLSNSRRHEIKTSVKIIMTLVPVQGLEIDDLLKCVEDMFITKGQEYYILQVMLELMLEDPDGTDITPEKPEADEDEIQDAGGINKILGGSRRTRVTNDRNRMGSTWSFDRDESGLEGGDSDDDEDEILWLDDEKQSMRVLFPSDSDSVTAKTQNTMSTSCLTTPIILKLLPAYLLPPPIIRLRIPFTQQSTDIFQKKYTAYHMFLKQGRLSWRVVKRYSDFKEFKEKLDRNEANVRKMDLEGLPLLPAKTLPFAKVAMSESVVQKRRLGLERYMKELLKIPGATDNVEVLSFLGVVNSARHGGTNKAAKKEESGGEKGGGGESTRGVIHISQLRGMVKWGDLILFRCANSVSAAQRLATGAEWDHVALVVKRRFSRTLEPLESTGDGVAVYPLVSRLKAYGTEFTNYMAVRSLDHTRTFQEFEAMCDFTESVLGVPYGFNFRKLFGAIGINKKIGMGEKDKSEKSGIGGEAARAMGIMYDRRNELYFWPGEFGKGGSLDKSLIEDCCYEDEMIIDCKVLEIGSARVSVQHMESTGMPSRRRSKSHNPNPLESQQSDQPDGFEDLAQLFRRIESGEGDNREVEASLSSLSAKYGIPSAAAPDPSQTRPRTTQQQNRRKAKAKSSSITSATPNPNSSSAKISPKPRPSTVSSTPTNSRLRQNVSPPKSHSKYSSPAPSQNALDLFEEDAPTVTAPPSSRGSDDSPTIHSDSSLSSPTSRSNPRSNVSVSTSPLPPILKNQLVNKLKNMSNDDRYTEEFYSDILNADVNDLYKTLGKRAKTAVASTRRASTGIIVPNISSTAQMDDPHNLFNTFTHTLAEARILKTSQGPRNANSPAKKKRISPYATTTSPQRASTAAIPTRTKKIDSYIPTSTFTIPSNPLFSSTFEPRSLLGNRASSPYHEINDKSLFPPRAATVGLGAKRRNNTVVELTTRLMRKEGRKLEGERKEAIADENAIFYSEVQKVAIYRKDLPLSFLSSKLLANGKGKKKGRKPRSSFDSVTSEASSVLVEMDAADIEIMKLACQKVVDGFMRMIIIYFGKAWKMLINQREWSRHEERVKKATKIQCWFRGLWAVLGVKREKEQMMKDEKDRIENERLAELNRNQKARQIQSVARGFVARCRHLYLIEKVNAAKAIQRAWSRKRVIDKGMSEVGNYYLLQDTATSLQCFYRSYRSRLIVAHLKRKHRHKILHKRYETPGAVIRTNFEMHGAASKIQRWFRRLPYRLRVMIFKFRLQLALKIQRWYRHMKAKNSTIVKLLGFRGEILKRENAALIIQPIVRGGTVRLIKERIKREKDAIRQSEIEHIRMMQKKAHEEERARRHSAVNVNKGFFSRFKQTAALGGHLAELNPMTLQKHKQAAIVIQKHARRYLVRFILKQKEDEQMHRAAARMQKKFKLYTFRKARWKATLALEMLWMKIQRRRRKKHKLVTRVQSLYRGRMGRRRVIGLKILWNPTAKIIQKFARGFIAKIRVERSAQDIYWVAEFKMNGKISYHNTFTSEVQRQIFHHSTHFMRTSHKAELQCLFSHYCSVGQRGNTDRLGVNMFIKFIKESDLISKQMTQQTFELMFTHEKGHETHLHYPQFLKALRSIASSLYPKIYNHGKFKGNNAQLMKLLQQKVLCTSSAKTHIKVLGDSKADKRAKRWIEECTERIQKEWKACKRRADQDSKFLSHERAMHGAKKLWALSVIQRVWRNALSRAQLRRLALRMYQKIVDEHHGNQVYYYNVKTGAAMWKKPVFLGRYDIANPIKLPTDDRIFKKTCDLCAKVASTFYDINDNESFCDDCHEQVHSKGRRQTNICVKIDNCIQCEFQVASKSCVQCKDLYCDTCYFDQHKKGMLQKHYFDEVQSHCVVYRQYVALLKVDDGSGEELNYCKVCYKKEHPYDPKFQQDNVNNGGVSVRDYIHQPAAVHAYWEKKAEDERRAILEAEFQERKKELDVIIRRKSAQLIQKHYRGLKGRRKGAIIMASRRQAKLQRKKDEAKRQKMSYQLRLIWGNAPVLPSDTLREKVVKRYPSRWNNLLEDIVDNEWEGAFKLIDQHDKFLKLAKEDVSRIKKLKENSVIVFHLMIVMNQSRRVEGLARKKDKAQMAYRNARSAVGFDAKKKEELKMNMRKTKHLHMQGEEKLEKLRKKLKTKRDMISLRKGPNGFAKFVKERRQSGVKMKWKNKPIEWRLERFKDYVHAEDSRVNPFKNKKVAFGRIVRLGDMEKFGKRFYSIKTPIVKITAIQRLKDRINQVVDPESQRDVVNARKEAAEDWNQKWMKLNRAWMHPLEENEEVTIENLHLMPRELWGARMKYKFKQLGWNNPFSQFLVRRMFRFLGKLCNLLDDIARRFDDDSSTNAYLQLKVANLRKTQYKFLMRSNRLIEERQRGAKAHAMNKYLDKISNLKTQITRELKTIYEQLTTKKKKVEVDPFSKWDESTDKVEVNVMWWNIAGKDEMLGVISMDADAPANVGREYCRRFVRDELNAKCGELFLMVAKGEGLPLLEESTKRIGQLAPQKFNQEAKEVQYTLLLTENKDPNLDKRQIPVIKSEALKAAEKEMEKKKAGSLVVDEKKYKEIEMDGDSKNELRKELIMAGVKEKKVDSIFNRNGSLIPMSFNDMTKRMEVVRRVNMKKLIDVCTGEDTQGDHNFAIDDVMIKEFEEKARNALTDEEEEEKREKEAMLKRKEEEEERALRRAEMKRQAELDEEEEEEEGGGEKVKVEVKEEEEEDDVWEIMGDGGDGVVGGGGGGGDDAAAAWAEYYDDQGNVYYYNSVTEVSQYDYPQEWQ</sequence>
<feature type="compositionally biased region" description="Low complexity" evidence="2">
    <location>
        <begin position="716"/>
        <end position="738"/>
    </location>
</feature>
<gene>
    <name evidence="5" type="ORF">TL16_g10822</name>
</gene>
<name>A0A9W7EQR5_9STRA</name>
<feature type="compositionally biased region" description="Polar residues" evidence="2">
    <location>
        <begin position="701"/>
        <end position="715"/>
    </location>
</feature>
<dbReference type="Pfam" id="PF00787">
    <property type="entry name" value="PX"/>
    <property type="match status" value="1"/>
</dbReference>
<evidence type="ECO:0000313" key="5">
    <source>
        <dbReference type="EMBL" id="GMH87332.1"/>
    </source>
</evidence>
<dbReference type="Gene3D" id="3.90.1720.10">
    <property type="entry name" value="endopeptidase domain like (from Nostoc punctiforme)"/>
    <property type="match status" value="1"/>
</dbReference>
<feature type="region of interest" description="Disordered" evidence="2">
    <location>
        <begin position="602"/>
        <end position="742"/>
    </location>
</feature>
<protein>
    <submittedName>
        <fullName evidence="5">Uncharacterized protein</fullName>
    </submittedName>
</protein>
<evidence type="ECO:0000259" key="3">
    <source>
        <dbReference type="PROSITE" id="PS50020"/>
    </source>
</evidence>
<feature type="compositionally biased region" description="Polar residues" evidence="2">
    <location>
        <begin position="554"/>
        <end position="566"/>
    </location>
</feature>
<evidence type="ECO:0000256" key="2">
    <source>
        <dbReference type="SAM" id="MobiDB-lite"/>
    </source>
</evidence>
<feature type="compositionally biased region" description="Low complexity" evidence="2">
    <location>
        <begin position="671"/>
        <end position="685"/>
    </location>
</feature>
<evidence type="ECO:0000256" key="1">
    <source>
        <dbReference type="SAM" id="Coils"/>
    </source>
</evidence>
<reference evidence="6" key="1">
    <citation type="journal article" date="2023" name="Commun. Biol.">
        <title>Genome analysis of Parmales, the sister group of diatoms, reveals the evolutionary specialization of diatoms from phago-mixotrophs to photoautotrophs.</title>
        <authorList>
            <person name="Ban H."/>
            <person name="Sato S."/>
            <person name="Yoshikawa S."/>
            <person name="Yamada K."/>
            <person name="Nakamura Y."/>
            <person name="Ichinomiya M."/>
            <person name="Sato N."/>
            <person name="Blanc-Mathieu R."/>
            <person name="Endo H."/>
            <person name="Kuwata A."/>
            <person name="Ogata H."/>
        </authorList>
    </citation>
    <scope>NUCLEOTIDE SEQUENCE [LARGE SCALE GENOMIC DNA]</scope>
</reference>
<feature type="compositionally biased region" description="Acidic residues" evidence="2">
    <location>
        <begin position="2711"/>
        <end position="2720"/>
    </location>
</feature>
<feature type="compositionally biased region" description="Polar residues" evidence="2">
    <location>
        <begin position="655"/>
        <end position="670"/>
    </location>
</feature>
<dbReference type="InterPro" id="IPR001202">
    <property type="entry name" value="WW_dom"/>
</dbReference>
<keyword evidence="1" id="KW-0175">Coiled coil</keyword>
<dbReference type="InterPro" id="IPR038765">
    <property type="entry name" value="Papain-like_cys_pep_sf"/>
</dbReference>
<comment type="caution">
    <text evidence="5">The sequence shown here is derived from an EMBL/GenBank/DDBJ whole genome shotgun (WGS) entry which is preliminary data.</text>
</comment>
<feature type="compositionally biased region" description="Polar residues" evidence="2">
    <location>
        <begin position="851"/>
        <end position="861"/>
    </location>
</feature>
<dbReference type="InterPro" id="IPR000048">
    <property type="entry name" value="IQ_motif_EF-hand-BS"/>
</dbReference>
<feature type="domain" description="PX" evidence="4">
    <location>
        <begin position="188"/>
        <end position="309"/>
    </location>
</feature>
<feature type="coiled-coil region" evidence="1">
    <location>
        <begin position="1969"/>
        <end position="1996"/>
    </location>
</feature>
<feature type="region of interest" description="Disordered" evidence="2">
    <location>
        <begin position="834"/>
        <end position="864"/>
    </location>
</feature>
<dbReference type="PANTHER" id="PTHR47112:SF1">
    <property type="entry name" value="PX DOMAIN-CONTAINING PROTEIN"/>
    <property type="match status" value="1"/>
</dbReference>
<feature type="region of interest" description="Disordered" evidence="2">
    <location>
        <begin position="312"/>
        <end position="333"/>
    </location>
</feature>